<dbReference type="PATRIC" id="fig|467210.3.peg.1694"/>
<evidence type="ECO:0000313" key="1">
    <source>
        <dbReference type="EMBL" id="KXB56798.1"/>
    </source>
</evidence>
<protein>
    <recommendedName>
        <fullName evidence="3">Tetratricopeptide repeat protein</fullName>
    </recommendedName>
</protein>
<dbReference type="SUPFAM" id="SSF48452">
    <property type="entry name" value="TPR-like"/>
    <property type="match status" value="1"/>
</dbReference>
<reference evidence="2" key="1">
    <citation type="submission" date="2016-01" db="EMBL/GenBank/DDBJ databases">
        <authorList>
            <person name="Mitreva M."/>
            <person name="Pepin K.H."/>
            <person name="Mihindukulasuriya K.A."/>
            <person name="Fulton R."/>
            <person name="Fronick C."/>
            <person name="O'Laughlin M."/>
            <person name="Miner T."/>
            <person name="Herter B."/>
            <person name="Rosa B.A."/>
            <person name="Cordes M."/>
            <person name="Tomlinson C."/>
            <person name="Wollam A."/>
            <person name="Palsikar V.B."/>
            <person name="Mardis E.R."/>
            <person name="Wilson R.K."/>
        </authorList>
    </citation>
    <scope>NUCLEOTIDE SEQUENCE [LARGE SCALE GENOMIC DNA]</scope>
    <source>
        <strain evidence="2">DNF00896</strain>
    </source>
</reference>
<proteinExistence type="predicted"/>
<dbReference type="AlphaFoldDB" id="A0A133ZMY5"/>
<dbReference type="Gene3D" id="1.25.40.10">
    <property type="entry name" value="Tetratricopeptide repeat domain"/>
    <property type="match status" value="1"/>
</dbReference>
<keyword evidence="2" id="KW-1185">Reference proteome</keyword>
<dbReference type="Proteomes" id="UP000070394">
    <property type="component" value="Unassembled WGS sequence"/>
</dbReference>
<dbReference type="OrthoDB" id="2039983at2"/>
<dbReference type="EMBL" id="LSDA01000099">
    <property type="protein sequence ID" value="KXB56798.1"/>
    <property type="molecule type" value="Genomic_DNA"/>
</dbReference>
<evidence type="ECO:0008006" key="3">
    <source>
        <dbReference type="Google" id="ProtNLM"/>
    </source>
</evidence>
<comment type="caution">
    <text evidence="1">The sequence shown here is derived from an EMBL/GenBank/DDBJ whole genome shotgun (WGS) entry which is preliminary data.</text>
</comment>
<dbReference type="RefSeq" id="WP_060931421.1">
    <property type="nucleotide sequence ID" value="NZ_KQ959833.1"/>
</dbReference>
<evidence type="ECO:0000313" key="2">
    <source>
        <dbReference type="Proteomes" id="UP000070394"/>
    </source>
</evidence>
<gene>
    <name evidence="1" type="ORF">HMPREF1866_01708</name>
</gene>
<accession>A0A133ZMY5</accession>
<organism evidence="1 2">
    <name type="scientific">Lachnoanaerobaculum saburreum</name>
    <dbReference type="NCBI Taxonomy" id="467210"/>
    <lineage>
        <taxon>Bacteria</taxon>
        <taxon>Bacillati</taxon>
        <taxon>Bacillota</taxon>
        <taxon>Clostridia</taxon>
        <taxon>Lachnospirales</taxon>
        <taxon>Lachnospiraceae</taxon>
        <taxon>Lachnoanaerobaculum</taxon>
    </lineage>
</organism>
<dbReference type="STRING" id="467210.HMPREF1866_01708"/>
<dbReference type="InterPro" id="IPR011990">
    <property type="entry name" value="TPR-like_helical_dom_sf"/>
</dbReference>
<sequence>MEEIKSYWYKLQKEYENKYNEKFMKDFEKSKGYLQKMEGYLQKRLDNNPLDIDAVCTLASVRLNLRYAESDCGKLLKDFLDKFFNSLDDIQKSRLYTNIAFYEDNSPLCLKYLNMAYKLKSPFIETYRGLGEYHFSQYQDNDSHNSLSLGKKYYKIAMDMTGSYEDTFSYAVCLYELKEYKQAKDIFTDLLKQYKNRMRLLLSIAYCEIFLGNKESAKRYLDQVKPDEDINYFLNTDNISECDIFDAYYVMDEYDIFLKYLNDEDVYTYYSISDWDYYFYALWINDEMDFFNKLVEENRKYFKDAVKEAKEDDDYESTQDREETVKAWERDACYFEEMISRIKSGIKKPKIKLSLYPEYSCYLTDCVVHKF</sequence>
<name>A0A133ZMY5_9FIRM</name>